<gene>
    <name evidence="2" type="ORF">DM01DRAFT_1342705</name>
</gene>
<protein>
    <submittedName>
        <fullName evidence="2">Uncharacterized protein</fullName>
    </submittedName>
</protein>
<accession>A0A1X2GUR0</accession>
<proteinExistence type="predicted"/>
<comment type="caution">
    <text evidence="2">The sequence shown here is derived from an EMBL/GenBank/DDBJ whole genome shotgun (WGS) entry which is preliminary data.</text>
</comment>
<evidence type="ECO:0000313" key="2">
    <source>
        <dbReference type="EMBL" id="ORX61767.1"/>
    </source>
</evidence>
<dbReference type="EMBL" id="MCGT01000003">
    <property type="protein sequence ID" value="ORX61767.1"/>
    <property type="molecule type" value="Genomic_DNA"/>
</dbReference>
<evidence type="ECO:0000256" key="1">
    <source>
        <dbReference type="SAM" id="MobiDB-lite"/>
    </source>
</evidence>
<keyword evidence="3" id="KW-1185">Reference proteome</keyword>
<reference evidence="2 3" key="1">
    <citation type="submission" date="2016-07" db="EMBL/GenBank/DDBJ databases">
        <title>Pervasive Adenine N6-methylation of Active Genes in Fungi.</title>
        <authorList>
            <consortium name="DOE Joint Genome Institute"/>
            <person name="Mondo S.J."/>
            <person name="Dannebaum R.O."/>
            <person name="Kuo R.C."/>
            <person name="Labutti K."/>
            <person name="Haridas S."/>
            <person name="Kuo A."/>
            <person name="Salamov A."/>
            <person name="Ahrendt S.R."/>
            <person name="Lipzen A."/>
            <person name="Sullivan W."/>
            <person name="Andreopoulos W.B."/>
            <person name="Clum A."/>
            <person name="Lindquist E."/>
            <person name="Daum C."/>
            <person name="Ramamoorthy G.K."/>
            <person name="Gryganskyi A."/>
            <person name="Culley D."/>
            <person name="Magnuson J.K."/>
            <person name="James T.Y."/>
            <person name="O'Malley M.A."/>
            <person name="Stajich J.E."/>
            <person name="Spatafora J.W."/>
            <person name="Visel A."/>
            <person name="Grigoriev I.V."/>
        </authorList>
    </citation>
    <scope>NUCLEOTIDE SEQUENCE [LARGE SCALE GENOMIC DNA]</scope>
    <source>
        <strain evidence="2 3">NRRL 3301</strain>
    </source>
</reference>
<feature type="region of interest" description="Disordered" evidence="1">
    <location>
        <begin position="153"/>
        <end position="217"/>
    </location>
</feature>
<feature type="region of interest" description="Disordered" evidence="1">
    <location>
        <begin position="84"/>
        <end position="121"/>
    </location>
</feature>
<dbReference type="AlphaFoldDB" id="A0A1X2GUR0"/>
<evidence type="ECO:0000313" key="3">
    <source>
        <dbReference type="Proteomes" id="UP000242146"/>
    </source>
</evidence>
<feature type="compositionally biased region" description="Low complexity" evidence="1">
    <location>
        <begin position="153"/>
        <end position="206"/>
    </location>
</feature>
<name>A0A1X2GUR0_9FUNG</name>
<sequence length="217" mass="26166">MGFFDAIRYRNVAIPGQAVNTPVMYWDRAREPAEVTQARREAWNQACREHDWRRTQEKYQRNCERRAKFQNRVEAIRERFGIRQRQQTWDPRQQQQWGHSQQQHLAQRQHQAWGQSQQQALEHNRQQLLNQRQQQVRSHGQQQALEHNRQQLLNQRQQQVRSHGQQQAWSQRNQQAWGHGQQQAWGHGRQQAWGHSQQQPQAQVTRQTRHGPVIILS</sequence>
<dbReference type="Proteomes" id="UP000242146">
    <property type="component" value="Unassembled WGS sequence"/>
</dbReference>
<organism evidence="2 3">
    <name type="scientific">Hesseltinella vesiculosa</name>
    <dbReference type="NCBI Taxonomy" id="101127"/>
    <lineage>
        <taxon>Eukaryota</taxon>
        <taxon>Fungi</taxon>
        <taxon>Fungi incertae sedis</taxon>
        <taxon>Mucoromycota</taxon>
        <taxon>Mucoromycotina</taxon>
        <taxon>Mucoromycetes</taxon>
        <taxon>Mucorales</taxon>
        <taxon>Cunninghamellaceae</taxon>
        <taxon>Hesseltinella</taxon>
    </lineage>
</organism>